<dbReference type="EMBL" id="BAAAHD010000026">
    <property type="protein sequence ID" value="GAA0568228.1"/>
    <property type="molecule type" value="Genomic_DNA"/>
</dbReference>
<dbReference type="Proteomes" id="UP001501427">
    <property type="component" value="Unassembled WGS sequence"/>
</dbReference>
<feature type="transmembrane region" description="Helical" evidence="2">
    <location>
        <begin position="276"/>
        <end position="295"/>
    </location>
</feature>
<evidence type="ECO:0000256" key="1">
    <source>
        <dbReference type="SAM" id="MobiDB-lite"/>
    </source>
</evidence>
<organism evidence="5 6">
    <name type="scientific">Actinomadura livida</name>
    <dbReference type="NCBI Taxonomy" id="79909"/>
    <lineage>
        <taxon>Bacteria</taxon>
        <taxon>Bacillati</taxon>
        <taxon>Actinomycetota</taxon>
        <taxon>Actinomycetes</taxon>
        <taxon>Streptosporangiales</taxon>
        <taxon>Thermomonosporaceae</taxon>
        <taxon>Actinomadura</taxon>
    </lineage>
</organism>
<keyword evidence="7" id="KW-1185">Reference proteome</keyword>
<dbReference type="GO" id="GO:0016747">
    <property type="term" value="F:acyltransferase activity, transferring groups other than amino-acyl groups"/>
    <property type="evidence" value="ECO:0007669"/>
    <property type="project" value="InterPro"/>
</dbReference>
<feature type="transmembrane region" description="Helical" evidence="2">
    <location>
        <begin position="143"/>
        <end position="160"/>
    </location>
</feature>
<feature type="compositionally biased region" description="Polar residues" evidence="1">
    <location>
        <begin position="355"/>
        <end position="368"/>
    </location>
</feature>
<keyword evidence="2" id="KW-0812">Transmembrane</keyword>
<evidence type="ECO:0000313" key="7">
    <source>
        <dbReference type="Proteomes" id="UP001501427"/>
    </source>
</evidence>
<proteinExistence type="predicted"/>
<feature type="domain" description="Acyltransferase 3" evidence="3">
    <location>
        <begin position="22"/>
        <end position="321"/>
    </location>
</feature>
<sequence length="389" mass="43125">MGYDVKLVKSAEVAESKKDRDPFFDNARFLAVVLVVVGHTVTLFPPNDATHPAVLLLQTFRMPLLIIITGHLARNFVFDDSKVRGLVTGLALPYLIFELFYATYAWATGAAAFNLQILLPTYLMWFLMSVIIWRLTVPFWRNVRWPLAIAVALTLISYTHEMPHELTLRRLLALLPFFVLGVCLQRKHIKFLKKPGMSAVGVLVLAAGVTFYYTGGRYVPEYWTYWDRGYQWLGVRAFPGVFIHLGVLTLATLLAGAVLSLVPSRRTWFTPFGTKTLYAYLLHGLGVMTVVYFGLHRTAFVQTVPGVLISAIAAAAVATLLCTPPVVRATRCLIEPRAEWLFRRRTPPPPAPSNHGGSRTPTTCSMSAGASARTRAMAGRSSRHGGSSS</sequence>
<reference evidence="4" key="1">
    <citation type="journal article" date="2014" name="Int. J. Syst. Evol. Microbiol.">
        <title>Complete genome of a new Firmicutes species belonging to the dominant human colonic microbiota ('Ruminococcus bicirculans') reveals two chromosomes and a selective capacity to utilize plant glucans.</title>
        <authorList>
            <consortium name="NISC Comparative Sequencing Program"/>
            <person name="Wegmann U."/>
            <person name="Louis P."/>
            <person name="Goesmann A."/>
            <person name="Henrissat B."/>
            <person name="Duncan S.H."/>
            <person name="Flint H.J."/>
        </authorList>
    </citation>
    <scope>NUCLEOTIDE SEQUENCE</scope>
    <source>
        <strain evidence="4">JCM 10667</strain>
    </source>
</reference>
<keyword evidence="2" id="KW-0472">Membrane</keyword>
<feature type="transmembrane region" description="Helical" evidence="2">
    <location>
        <begin position="241"/>
        <end position="264"/>
    </location>
</feature>
<feature type="transmembrane region" description="Helical" evidence="2">
    <location>
        <begin position="27"/>
        <end position="46"/>
    </location>
</feature>
<protein>
    <submittedName>
        <fullName evidence="4">Acyltransferase family protein</fullName>
    </submittedName>
    <submittedName>
        <fullName evidence="5">Fucose 4-O-acetylase-like acetyltransferase</fullName>
    </submittedName>
</protein>
<evidence type="ECO:0000313" key="6">
    <source>
        <dbReference type="Proteomes" id="UP000549343"/>
    </source>
</evidence>
<feature type="transmembrane region" description="Helical" evidence="2">
    <location>
        <begin position="52"/>
        <end position="73"/>
    </location>
</feature>
<feature type="transmembrane region" description="Helical" evidence="2">
    <location>
        <begin position="85"/>
        <end position="107"/>
    </location>
</feature>
<accession>A0A7W7I982</accession>
<name>A0A7W7I982_9ACTN</name>
<gene>
    <name evidence="5" type="ORF">F4557_001265</name>
    <name evidence="4" type="ORF">GCM10009546_33640</name>
</gene>
<dbReference type="PANTHER" id="PTHR37312">
    <property type="entry name" value="MEMBRANE-BOUND ACYLTRANSFERASE YKRP-RELATED"/>
    <property type="match status" value="1"/>
</dbReference>
<evidence type="ECO:0000313" key="4">
    <source>
        <dbReference type="EMBL" id="GAA0568228.1"/>
    </source>
</evidence>
<comment type="caution">
    <text evidence="5">The sequence shown here is derived from an EMBL/GenBank/DDBJ whole genome shotgun (WGS) entry which is preliminary data.</text>
</comment>
<evidence type="ECO:0000313" key="5">
    <source>
        <dbReference type="EMBL" id="MBB4772847.1"/>
    </source>
</evidence>
<dbReference type="RefSeq" id="WP_184880583.1">
    <property type="nucleotide sequence ID" value="NZ_BAAAHD010000026.1"/>
</dbReference>
<feature type="transmembrane region" description="Helical" evidence="2">
    <location>
        <begin position="113"/>
        <end position="136"/>
    </location>
</feature>
<feature type="transmembrane region" description="Helical" evidence="2">
    <location>
        <begin position="166"/>
        <end position="184"/>
    </location>
</feature>
<reference evidence="7" key="2">
    <citation type="journal article" date="2019" name="Int. J. Syst. Evol. Microbiol.">
        <title>The Global Catalogue of Microorganisms (GCM) 10K type strain sequencing project: providing services to taxonomists for standard genome sequencing and annotation.</title>
        <authorList>
            <consortium name="The Broad Institute Genomics Platform"/>
            <consortium name="The Broad Institute Genome Sequencing Center for Infectious Disease"/>
            <person name="Wu L."/>
            <person name="Ma J."/>
        </authorList>
    </citation>
    <scope>NUCLEOTIDE SEQUENCE [LARGE SCALE GENOMIC DNA]</scope>
    <source>
        <strain evidence="7">JCM 10667</strain>
    </source>
</reference>
<reference evidence="4" key="4">
    <citation type="submission" date="2023-12" db="EMBL/GenBank/DDBJ databases">
        <authorList>
            <person name="Sun Q."/>
            <person name="Inoue M."/>
        </authorList>
    </citation>
    <scope>NUCLEOTIDE SEQUENCE</scope>
    <source>
        <strain evidence="4">JCM 10667</strain>
    </source>
</reference>
<dbReference type="PANTHER" id="PTHR37312:SF1">
    <property type="entry name" value="MEMBRANE-BOUND ACYLTRANSFERASE YKRP-RELATED"/>
    <property type="match status" value="1"/>
</dbReference>
<dbReference type="InterPro" id="IPR052734">
    <property type="entry name" value="Nod_factor_acetyltransferase"/>
</dbReference>
<keyword evidence="2" id="KW-1133">Transmembrane helix</keyword>
<dbReference type="EMBL" id="JACHMV010000001">
    <property type="protein sequence ID" value="MBB4772847.1"/>
    <property type="molecule type" value="Genomic_DNA"/>
</dbReference>
<dbReference type="Pfam" id="PF01757">
    <property type="entry name" value="Acyl_transf_3"/>
    <property type="match status" value="1"/>
</dbReference>
<dbReference type="InterPro" id="IPR002656">
    <property type="entry name" value="Acyl_transf_3_dom"/>
</dbReference>
<dbReference type="Proteomes" id="UP000549343">
    <property type="component" value="Unassembled WGS sequence"/>
</dbReference>
<keyword evidence="4" id="KW-0012">Acyltransferase</keyword>
<keyword evidence="5" id="KW-0808">Transferase</keyword>
<feature type="region of interest" description="Disordered" evidence="1">
    <location>
        <begin position="343"/>
        <end position="389"/>
    </location>
</feature>
<dbReference type="AlphaFoldDB" id="A0A7W7I982"/>
<feature type="transmembrane region" description="Helical" evidence="2">
    <location>
        <begin position="196"/>
        <end position="215"/>
    </location>
</feature>
<feature type="transmembrane region" description="Helical" evidence="2">
    <location>
        <begin position="307"/>
        <end position="327"/>
    </location>
</feature>
<evidence type="ECO:0000259" key="3">
    <source>
        <dbReference type="Pfam" id="PF01757"/>
    </source>
</evidence>
<reference evidence="5 6" key="3">
    <citation type="submission" date="2020-08" db="EMBL/GenBank/DDBJ databases">
        <title>Sequencing the genomes of 1000 actinobacteria strains.</title>
        <authorList>
            <person name="Klenk H.-P."/>
        </authorList>
    </citation>
    <scope>NUCLEOTIDE SEQUENCE [LARGE SCALE GENOMIC DNA]</scope>
    <source>
        <strain evidence="5 6">DSM 44772</strain>
    </source>
</reference>
<evidence type="ECO:0000256" key="2">
    <source>
        <dbReference type="SAM" id="Phobius"/>
    </source>
</evidence>